<dbReference type="AlphaFoldDB" id="A0AAN9T820"/>
<keyword evidence="2" id="KW-1185">Reference proteome</keyword>
<dbReference type="Proteomes" id="UP001367676">
    <property type="component" value="Unassembled WGS sequence"/>
</dbReference>
<reference evidence="1 2" key="1">
    <citation type="submission" date="2024-03" db="EMBL/GenBank/DDBJ databases">
        <title>Adaptation during the transition from Ophiocordyceps entomopathogen to insect associate is accompanied by gene loss and intensified selection.</title>
        <authorList>
            <person name="Ward C.M."/>
            <person name="Onetto C.A."/>
            <person name="Borneman A.R."/>
        </authorList>
    </citation>
    <scope>NUCLEOTIDE SEQUENCE [LARGE SCALE GENOMIC DNA]</scope>
    <source>
        <strain evidence="1">AWRI1</strain>
        <tissue evidence="1">Single Adult Female</tissue>
    </source>
</reference>
<evidence type="ECO:0000313" key="2">
    <source>
        <dbReference type="Proteomes" id="UP001367676"/>
    </source>
</evidence>
<accession>A0AAN9T820</accession>
<sequence>MVSYTTPLKILRWTTQRNNILRNPDFVSFDATCSLEVILVASYMTPPGPLSNLVEPGFSSVNPSKTRWRRIRRRFNFGCAIPQRTRWRHICHSPVL</sequence>
<dbReference type="EMBL" id="JBBCAQ010000037">
    <property type="protein sequence ID" value="KAK7573759.1"/>
    <property type="molecule type" value="Genomic_DNA"/>
</dbReference>
<comment type="caution">
    <text evidence="1">The sequence shown here is derived from an EMBL/GenBank/DDBJ whole genome shotgun (WGS) entry which is preliminary data.</text>
</comment>
<evidence type="ECO:0000313" key="1">
    <source>
        <dbReference type="EMBL" id="KAK7573759.1"/>
    </source>
</evidence>
<gene>
    <name evidence="1" type="ORF">V9T40_010950</name>
</gene>
<name>A0AAN9T820_9HEMI</name>
<protein>
    <submittedName>
        <fullName evidence="1">Uncharacterized protein</fullName>
    </submittedName>
</protein>
<proteinExistence type="predicted"/>
<organism evidence="1 2">
    <name type="scientific">Parthenolecanium corni</name>
    <dbReference type="NCBI Taxonomy" id="536013"/>
    <lineage>
        <taxon>Eukaryota</taxon>
        <taxon>Metazoa</taxon>
        <taxon>Ecdysozoa</taxon>
        <taxon>Arthropoda</taxon>
        <taxon>Hexapoda</taxon>
        <taxon>Insecta</taxon>
        <taxon>Pterygota</taxon>
        <taxon>Neoptera</taxon>
        <taxon>Paraneoptera</taxon>
        <taxon>Hemiptera</taxon>
        <taxon>Sternorrhyncha</taxon>
        <taxon>Coccoidea</taxon>
        <taxon>Coccidae</taxon>
        <taxon>Parthenolecanium</taxon>
    </lineage>
</organism>